<proteinExistence type="predicted"/>
<keyword evidence="2" id="KW-1185">Reference proteome</keyword>
<evidence type="ECO:0000313" key="1">
    <source>
        <dbReference type="EMBL" id="MBB6494048.1"/>
    </source>
</evidence>
<organism evidence="1 2">
    <name type="scientific">Rhizobium tropici</name>
    <dbReference type="NCBI Taxonomy" id="398"/>
    <lineage>
        <taxon>Bacteria</taxon>
        <taxon>Pseudomonadati</taxon>
        <taxon>Pseudomonadota</taxon>
        <taxon>Alphaproteobacteria</taxon>
        <taxon>Hyphomicrobiales</taxon>
        <taxon>Rhizobiaceae</taxon>
        <taxon>Rhizobium/Agrobacterium group</taxon>
        <taxon>Rhizobium</taxon>
    </lineage>
</organism>
<protein>
    <submittedName>
        <fullName evidence="1">Uncharacterized protein</fullName>
    </submittedName>
</protein>
<accession>A0ABR6R4F6</accession>
<evidence type="ECO:0000313" key="2">
    <source>
        <dbReference type="Proteomes" id="UP000526625"/>
    </source>
</evidence>
<gene>
    <name evidence="1" type="ORF">GGD45_004485</name>
</gene>
<dbReference type="EMBL" id="JACHBF010000014">
    <property type="protein sequence ID" value="MBB6494048.1"/>
    <property type="molecule type" value="Genomic_DNA"/>
</dbReference>
<sequence length="925" mass="97196">MRRLDQYQIKVGDDLGDPDFWNRRYEDLDLRLHGQEEIEKDWRAAVRELQENGLKRIDEAVSPLIAQLQEDLQLGAVFIAESKSAVEVKTGPMTIGISSANKRRYSPAAYLALVTRDAPYGVMLGRLISYNRDTGTLAVDIERTFGAGDPIRTNWIISATSHIDYQADRVFREAGGGLTSTTVEAALRELLALTVPKTRSVTAGMGLKGGGEMSGDVSVALDLAYTDVRYVRAQEYDQHRHPWSEIDDKPTTLAGYGIGDAHTKAENFRLLDGKQDKLSYVAEDKASRGKPDGYAPLGPDGKISGAYLPVDGSFLGVYNAATNTPAISSGSGNRGDFWVVSVPGKVTADDVGDVAAGDQLRRGPDRWERVPTFTAVSSVAGKTGVITLNASDVSDSGATGQAILKAGDASAAKSALQLVTADLSDFSTAWTAAYQGVTSAYARSFLAAVDAGAARTLLQLGSAALQPSTAFAASAHVGAGGAVAHPDATAATSGFMSAADKTKLNGVAAGANNYVHPTGDGNLHVPSTGIGSSKKVLTAGGAAGSMTWSFVDFADVAGKPTTLAGYGIVDAYSSSTMDALLAGKQASLGFVPENIANKGAANGYASLDGAGKIPTSQLPASAITDTFVVASQAAMLALAVQKGDVAIRTDVNKSFILQSEPASTLANWQELRTPTDVVQSVAGRQGAVTLTSADLTDASTVGRALFTAANATAQVAALGLGNVNNTSDAAKPISNATQAALNQKSDTGHKHVIADIANLQTTLDTKQAALGYAPANKAGDMFTGDVELASPASNADIGLWLHRRNVKRGRWVVDANGSLCWQDQGGQIHFYISSAGAIGTQQLGDLNTRIEDRSYYWGQAHVNNAVTNSQMAGYVEVLMANGSVINNGGYVLTMAQRVDRDQYRFGSRQPQLYIQNRGWFAAFPF</sequence>
<name>A0ABR6R4F6_RHITR</name>
<comment type="caution">
    <text evidence="1">The sequence shown here is derived from an EMBL/GenBank/DDBJ whole genome shotgun (WGS) entry which is preliminary data.</text>
</comment>
<reference evidence="1 2" key="1">
    <citation type="submission" date="2020-08" db="EMBL/GenBank/DDBJ databases">
        <title>Genomic Encyclopedia of Type Strains, Phase IV (KMG-V): Genome sequencing to study the core and pangenomes of soil and plant-associated prokaryotes.</title>
        <authorList>
            <person name="Whitman W."/>
        </authorList>
    </citation>
    <scope>NUCLEOTIDE SEQUENCE [LARGE SCALE GENOMIC DNA]</scope>
    <source>
        <strain evidence="1 2">SEMIA 4059</strain>
    </source>
</reference>
<dbReference type="RefSeq" id="WP_015340508.1">
    <property type="nucleotide sequence ID" value="NZ_JAADZA010000002.1"/>
</dbReference>
<dbReference type="Proteomes" id="UP000526625">
    <property type="component" value="Unassembled WGS sequence"/>
</dbReference>
<dbReference type="Pfam" id="PF12789">
    <property type="entry name" value="PTR"/>
    <property type="match status" value="1"/>
</dbReference>